<keyword evidence="1" id="KW-0472">Membrane</keyword>
<dbReference type="InterPro" id="IPR021830">
    <property type="entry name" value="DUF3422"/>
</dbReference>
<dbReference type="STRING" id="641665.GCA_002104455_00588"/>
<evidence type="ECO:0000256" key="1">
    <source>
        <dbReference type="SAM" id="Phobius"/>
    </source>
</evidence>
<dbReference type="Proteomes" id="UP000199297">
    <property type="component" value="Unassembled WGS sequence"/>
</dbReference>
<keyword evidence="1" id="KW-1133">Transmembrane helix</keyword>
<gene>
    <name evidence="2" type="ORF">SAMN05216262_101115</name>
</gene>
<keyword evidence="3" id="KW-1185">Reference proteome</keyword>
<dbReference type="OrthoDB" id="9767470at2"/>
<dbReference type="AlphaFoldDB" id="A0A1H7G7L5"/>
<evidence type="ECO:0000313" key="2">
    <source>
        <dbReference type="EMBL" id="SEK34131.1"/>
    </source>
</evidence>
<dbReference type="RefSeq" id="WP_085283042.1">
    <property type="nucleotide sequence ID" value="NZ_FOBI01000001.1"/>
</dbReference>
<proteinExistence type="predicted"/>
<name>A0A1H7G7L5_9GAMM</name>
<dbReference type="Pfam" id="PF11902">
    <property type="entry name" value="DUF3422"/>
    <property type="match status" value="1"/>
</dbReference>
<feature type="transmembrane region" description="Helical" evidence="1">
    <location>
        <begin position="419"/>
        <end position="437"/>
    </location>
</feature>
<feature type="transmembrane region" description="Helical" evidence="1">
    <location>
        <begin position="385"/>
        <end position="407"/>
    </location>
</feature>
<organism evidence="2 3">
    <name type="scientific">Colwellia chukchiensis</name>
    <dbReference type="NCBI Taxonomy" id="641665"/>
    <lineage>
        <taxon>Bacteria</taxon>
        <taxon>Pseudomonadati</taxon>
        <taxon>Pseudomonadota</taxon>
        <taxon>Gammaproteobacteria</taxon>
        <taxon>Alteromonadales</taxon>
        <taxon>Colwelliaceae</taxon>
        <taxon>Colwellia</taxon>
    </lineage>
</organism>
<dbReference type="EMBL" id="FOBI01000001">
    <property type="protein sequence ID" value="SEK34131.1"/>
    <property type="molecule type" value="Genomic_DNA"/>
</dbReference>
<sequence>MRSENETLAMLMNHQHYSQLAKHSYFQQSYTDLHARPFPVAKAPLRVSQLCFLHDKAQPEATSRAEELAHLTALSSRYSVNPPLAGASCFYQCIGEYEIRWERHTEFSSYSFLIHERGPSPFQCPPVALVPVDWLDKIPGKIIAAVHIDALDAKDISLERDSLRQYFEGQRLIGAEIVSAQATILTALRLHKDNFNRILLVNSSLNECQSGRVLRALLEIEAYRNMTLLAFPLAQQVSSRVSAMESALANILNQQNHGQVASDEKARLAQLSKIAADVAELIASSRYRFDAGCAYYQMVQSRFAELQEQEIAELQTLNAFIDRRLSPAYRTVLAAKRRLDDLSSRVDRASDFIRTRIDMAIEAQNQALLQSMDRRAQMQFNLQQTVEGVSVVVMTFYVLALADYVLTALDDMVLPLHKSLILAGMLPLVLLSIWLLSRGVKKQINGG</sequence>
<protein>
    <submittedName>
        <fullName evidence="2">Uncharacterized membrane-anchored protein</fullName>
    </submittedName>
</protein>
<accession>A0A1H7G7L5</accession>
<reference evidence="3" key="1">
    <citation type="submission" date="2016-10" db="EMBL/GenBank/DDBJ databases">
        <authorList>
            <person name="Varghese N."/>
            <person name="Submissions S."/>
        </authorList>
    </citation>
    <scope>NUCLEOTIDE SEQUENCE [LARGE SCALE GENOMIC DNA]</scope>
    <source>
        <strain evidence="3">CGMCC 1.9127</strain>
    </source>
</reference>
<evidence type="ECO:0000313" key="3">
    <source>
        <dbReference type="Proteomes" id="UP000199297"/>
    </source>
</evidence>
<keyword evidence="1" id="KW-0812">Transmembrane</keyword>